<name>A0AC61YDM3_9FLAO</name>
<dbReference type="Proteomes" id="UP000356253">
    <property type="component" value="Unassembled WGS sequence"/>
</dbReference>
<accession>A0AC61YDM3</accession>
<gene>
    <name evidence="1" type="ORF">FVB9532_03649</name>
</gene>
<dbReference type="EMBL" id="CABVMM010000018">
    <property type="protein sequence ID" value="VVV02350.1"/>
    <property type="molecule type" value="Genomic_DNA"/>
</dbReference>
<keyword evidence="2" id="KW-1185">Reference proteome</keyword>
<proteinExistence type="predicted"/>
<reference evidence="1" key="1">
    <citation type="submission" date="2019-09" db="EMBL/GenBank/DDBJ databases">
        <authorList>
            <person name="Rodrigo-Torres L."/>
            <person name="Arahal R. D."/>
            <person name="Lucena T."/>
        </authorList>
    </citation>
    <scope>NUCLEOTIDE SEQUENCE</scope>
    <source>
        <strain evidence="1">ISS653</strain>
    </source>
</reference>
<organism evidence="1 2">
    <name type="scientific">Mesonia oceanica</name>
    <dbReference type="NCBI Taxonomy" id="2687242"/>
    <lineage>
        <taxon>Bacteria</taxon>
        <taxon>Pseudomonadati</taxon>
        <taxon>Bacteroidota</taxon>
        <taxon>Flavobacteriia</taxon>
        <taxon>Flavobacteriales</taxon>
        <taxon>Flavobacteriaceae</taxon>
        <taxon>Mesonia</taxon>
    </lineage>
</organism>
<protein>
    <submittedName>
        <fullName evidence="1">Uncharacterized protein</fullName>
    </submittedName>
</protein>
<sequence length="155" mass="18596">MYAQKIYSLLEVHLPFHLIKIEFYKKYLFSSLYNVKDMSFFREKELEAVQRKIAVNLQERHYFIRNKWKVLVIGLFVSLTSPFYHTGYKGSGTSALALSDLPYYQLVICIFIGYCSVAIIAHFIFAWQDQRAYKRLKNREQELLRWKEVSKELNY</sequence>
<evidence type="ECO:0000313" key="1">
    <source>
        <dbReference type="EMBL" id="VVV02350.1"/>
    </source>
</evidence>
<evidence type="ECO:0000313" key="2">
    <source>
        <dbReference type="Proteomes" id="UP000356253"/>
    </source>
</evidence>
<comment type="caution">
    <text evidence="1">The sequence shown here is derived from an EMBL/GenBank/DDBJ whole genome shotgun (WGS) entry which is preliminary data.</text>
</comment>